<evidence type="ECO:0000256" key="1">
    <source>
        <dbReference type="ARBA" id="ARBA00023015"/>
    </source>
</evidence>
<dbReference type="SUPFAM" id="SSF46689">
    <property type="entry name" value="Homeodomain-like"/>
    <property type="match status" value="1"/>
</dbReference>
<dbReference type="InterPro" id="IPR018060">
    <property type="entry name" value="HTH_AraC"/>
</dbReference>
<keyword evidence="3" id="KW-0804">Transcription</keyword>
<name>A0ABS8PKC3_9BACT</name>
<dbReference type="InterPro" id="IPR020449">
    <property type="entry name" value="Tscrpt_reg_AraC-type_HTH"/>
</dbReference>
<dbReference type="PANTHER" id="PTHR43280">
    <property type="entry name" value="ARAC-FAMILY TRANSCRIPTIONAL REGULATOR"/>
    <property type="match status" value="1"/>
</dbReference>
<feature type="domain" description="HTH araC/xylS-type" evidence="4">
    <location>
        <begin position="199"/>
        <end position="297"/>
    </location>
</feature>
<proteinExistence type="predicted"/>
<keyword evidence="1" id="KW-0805">Transcription regulation</keyword>
<gene>
    <name evidence="5" type="ORF">LQ567_02165</name>
</gene>
<sequence length="299" mass="35232">MAKKKESIITEYHLNPHRPDQPQLAFHDLGSYLKQYQHDTTRPHIHSFYQLIWFRQGMGKHFVDFKAYDVYRDTLFFIAKNQVHYFDQQTHYKGILIHFNELLLGNNDHGFDFLVNCSLFNNPYQTPCCSVGKDMAILLETYLQLIKTELDYEEGFAREELLRIYLKAFLIQLQRGKQVSDKQEGKTAYIPDEKRVQLLEFVDLVNRNYDKGFSVAQYADLLHVSSRTLSDLTHQTLGKTPSQIIQERIILEAQRLLLHSNLNVNQIGYRLGFDDPSYFVKYFKKHTHTSPSEFRRAVS</sequence>
<keyword evidence="2" id="KW-0238">DNA-binding</keyword>
<dbReference type="SUPFAM" id="SSF51215">
    <property type="entry name" value="Regulatory protein AraC"/>
    <property type="match status" value="1"/>
</dbReference>
<reference evidence="5 6" key="1">
    <citation type="submission" date="2021-11" db="EMBL/GenBank/DDBJ databases">
        <title>Genomic of Niabella pedocola.</title>
        <authorList>
            <person name="Wu T."/>
        </authorList>
    </citation>
    <scope>NUCLEOTIDE SEQUENCE [LARGE SCALE GENOMIC DNA]</scope>
    <source>
        <strain evidence="5 6">JCM 31011</strain>
    </source>
</reference>
<comment type="caution">
    <text evidence="5">The sequence shown here is derived from an EMBL/GenBank/DDBJ whole genome shotgun (WGS) entry which is preliminary data.</text>
</comment>
<evidence type="ECO:0000256" key="2">
    <source>
        <dbReference type="ARBA" id="ARBA00023125"/>
    </source>
</evidence>
<dbReference type="Proteomes" id="UP001199816">
    <property type="component" value="Unassembled WGS sequence"/>
</dbReference>
<protein>
    <submittedName>
        <fullName evidence="5">AraC family transcriptional regulator</fullName>
    </submittedName>
</protein>
<evidence type="ECO:0000313" key="6">
    <source>
        <dbReference type="Proteomes" id="UP001199816"/>
    </source>
</evidence>
<dbReference type="Gene3D" id="1.10.10.60">
    <property type="entry name" value="Homeodomain-like"/>
    <property type="match status" value="1"/>
</dbReference>
<keyword evidence="6" id="KW-1185">Reference proteome</keyword>
<dbReference type="Pfam" id="PF02311">
    <property type="entry name" value="AraC_binding"/>
    <property type="match status" value="1"/>
</dbReference>
<dbReference type="Pfam" id="PF12833">
    <property type="entry name" value="HTH_18"/>
    <property type="match status" value="1"/>
</dbReference>
<dbReference type="SMART" id="SM00342">
    <property type="entry name" value="HTH_ARAC"/>
    <property type="match status" value="1"/>
</dbReference>
<dbReference type="PRINTS" id="PR00032">
    <property type="entry name" value="HTHARAC"/>
</dbReference>
<dbReference type="PANTHER" id="PTHR43280:SF32">
    <property type="entry name" value="TRANSCRIPTIONAL REGULATORY PROTEIN"/>
    <property type="match status" value="1"/>
</dbReference>
<dbReference type="PROSITE" id="PS01124">
    <property type="entry name" value="HTH_ARAC_FAMILY_2"/>
    <property type="match status" value="1"/>
</dbReference>
<evidence type="ECO:0000259" key="4">
    <source>
        <dbReference type="PROSITE" id="PS01124"/>
    </source>
</evidence>
<evidence type="ECO:0000256" key="3">
    <source>
        <dbReference type="ARBA" id="ARBA00023163"/>
    </source>
</evidence>
<dbReference type="InterPro" id="IPR009057">
    <property type="entry name" value="Homeodomain-like_sf"/>
</dbReference>
<organism evidence="5 6">
    <name type="scientific">Niabella pedocola</name>
    <dbReference type="NCBI Taxonomy" id="1752077"/>
    <lineage>
        <taxon>Bacteria</taxon>
        <taxon>Pseudomonadati</taxon>
        <taxon>Bacteroidota</taxon>
        <taxon>Chitinophagia</taxon>
        <taxon>Chitinophagales</taxon>
        <taxon>Chitinophagaceae</taxon>
        <taxon>Niabella</taxon>
    </lineage>
</organism>
<accession>A0ABS8PKC3</accession>
<dbReference type="InterPro" id="IPR037923">
    <property type="entry name" value="HTH-like"/>
</dbReference>
<dbReference type="EMBL" id="JAJNEC010000003">
    <property type="protein sequence ID" value="MCD2421548.1"/>
    <property type="molecule type" value="Genomic_DNA"/>
</dbReference>
<dbReference type="RefSeq" id="WP_231002453.1">
    <property type="nucleotide sequence ID" value="NZ_JAJNEC010000003.1"/>
</dbReference>
<dbReference type="InterPro" id="IPR003313">
    <property type="entry name" value="AraC-bd"/>
</dbReference>
<evidence type="ECO:0000313" key="5">
    <source>
        <dbReference type="EMBL" id="MCD2421548.1"/>
    </source>
</evidence>